<dbReference type="EMBL" id="PPTU01000005">
    <property type="protein sequence ID" value="RDB72060.1"/>
    <property type="molecule type" value="Genomic_DNA"/>
</dbReference>
<reference evidence="14 21" key="2">
    <citation type="submission" date="2019-11" db="EMBL/GenBank/DDBJ databases">
        <title>Whole genome shotgun sequencing (WGS) data from Adlercreutzia equolifaciens ResAG-91, Eggerthella lenta MRI-F36, MRI-F37, MRI-F40, ResAG-49, ResAG-88, ResAG-121, ResAG-145, and Gordonibacter sp. ResAG-5, ResAG-26, ResAG-43, ResAG-50, ResAG-59.</title>
        <authorList>
            <person name="Stoll D.A."/>
            <person name="Danylec N."/>
            <person name="Franz C.M.A.P."/>
            <person name="Huch M."/>
        </authorList>
    </citation>
    <scope>NUCLEOTIDE SEQUENCE [LARGE SCALE GENOMIC DNA]</scope>
    <source>
        <strain evidence="14 21">ResAG-88</strain>
    </source>
</reference>
<feature type="transmembrane region" description="Helical" evidence="11">
    <location>
        <begin position="254"/>
        <end position="281"/>
    </location>
</feature>
<dbReference type="Pfam" id="PF00664">
    <property type="entry name" value="ABC_membrane"/>
    <property type="match status" value="1"/>
</dbReference>
<reference evidence="18 19" key="1">
    <citation type="journal article" date="2018" name="Elife">
        <title>Discovery and characterization of a prevalent human gut bacterial enzyme sufficient for the inactivation of a family of plant toxins.</title>
        <authorList>
            <person name="Koppel N."/>
            <person name="Bisanz J.E."/>
            <person name="Pandelia M.E."/>
            <person name="Turnbaugh P.J."/>
            <person name="Balskus E.P."/>
        </authorList>
    </citation>
    <scope>NUCLEOTIDE SEQUENCE [LARGE SCALE GENOMIC DNA]</scope>
    <source>
        <strain evidence="17 19">16A</strain>
        <strain evidence="16 18">FAA1-1-60AUCSF</strain>
        <strain evidence="15 20">W1 BHI 6</strain>
    </source>
</reference>
<evidence type="ECO:0000256" key="7">
    <source>
        <dbReference type="ARBA" id="ARBA00022989"/>
    </source>
</evidence>
<evidence type="ECO:0000256" key="6">
    <source>
        <dbReference type="ARBA" id="ARBA00022840"/>
    </source>
</evidence>
<organism evidence="15 20">
    <name type="scientific">Eggerthella lenta</name>
    <name type="common">Eubacterium lentum</name>
    <dbReference type="NCBI Taxonomy" id="84112"/>
    <lineage>
        <taxon>Bacteria</taxon>
        <taxon>Bacillati</taxon>
        <taxon>Actinomycetota</taxon>
        <taxon>Coriobacteriia</taxon>
        <taxon>Eggerthellales</taxon>
        <taxon>Eggerthellaceae</taxon>
        <taxon>Eggerthella</taxon>
    </lineage>
</organism>
<dbReference type="Proteomes" id="UP000253970">
    <property type="component" value="Unassembled WGS sequence"/>
</dbReference>
<dbReference type="GO" id="GO:0140359">
    <property type="term" value="F:ABC-type transporter activity"/>
    <property type="evidence" value="ECO:0007669"/>
    <property type="project" value="InterPro"/>
</dbReference>
<dbReference type="FunFam" id="3.40.50.300:FF:000221">
    <property type="entry name" value="Multidrug ABC transporter ATP-binding protein"/>
    <property type="match status" value="1"/>
</dbReference>
<comment type="subcellular location">
    <subcellularLocation>
        <location evidence="1">Cell inner membrane</location>
        <topology evidence="1">Multi-pass membrane protein</topology>
    </subcellularLocation>
</comment>
<dbReference type="GO" id="GO:0016887">
    <property type="term" value="F:ATP hydrolysis activity"/>
    <property type="evidence" value="ECO:0007669"/>
    <property type="project" value="InterPro"/>
</dbReference>
<dbReference type="InterPro" id="IPR003439">
    <property type="entry name" value="ABC_transporter-like_ATP-bd"/>
</dbReference>
<evidence type="ECO:0000313" key="17">
    <source>
        <dbReference type="EMBL" id="RDC36259.1"/>
    </source>
</evidence>
<dbReference type="Proteomes" id="UP000253915">
    <property type="component" value="Unassembled WGS sequence"/>
</dbReference>
<evidence type="ECO:0000313" key="18">
    <source>
        <dbReference type="Proteomes" id="UP000253857"/>
    </source>
</evidence>
<keyword evidence="2" id="KW-0813">Transport</keyword>
<name>A0A369MLU2_EGGLN</name>
<dbReference type="InterPro" id="IPR027417">
    <property type="entry name" value="P-loop_NTPase"/>
</dbReference>
<feature type="domain" description="ABC transmembrane type-1" evidence="13">
    <location>
        <begin position="29"/>
        <end position="312"/>
    </location>
</feature>
<evidence type="ECO:0000256" key="10">
    <source>
        <dbReference type="SAM" id="MobiDB-lite"/>
    </source>
</evidence>
<evidence type="ECO:0000313" key="20">
    <source>
        <dbReference type="Proteomes" id="UP000253970"/>
    </source>
</evidence>
<dbReference type="PANTHER" id="PTHR24221">
    <property type="entry name" value="ATP-BINDING CASSETTE SUB-FAMILY B"/>
    <property type="match status" value="1"/>
</dbReference>
<dbReference type="SUPFAM" id="SSF52540">
    <property type="entry name" value="P-loop containing nucleoside triphosphate hydrolases"/>
    <property type="match status" value="1"/>
</dbReference>
<evidence type="ECO:0000256" key="9">
    <source>
        <dbReference type="ARBA" id="ARBA00023455"/>
    </source>
</evidence>
<evidence type="ECO:0000313" key="15">
    <source>
        <dbReference type="EMBL" id="RDB72060.1"/>
    </source>
</evidence>
<sequence length="624" mass="66496">MESVDSAAARRTYLRLIEPVKGRIIGNVAIAALSSACEFVPYLAIARVAQLSITEGVPPSDVLAMWVLVAVAGAAAGRMLFSMATGRCHYADADFRVHVRTVLIEHLGKIPLGWFNDNSSAQVKQAATDDVLNLHQSVGHAPVDVTAALLSPLIPLVYLFTVDVRFALLLVAYFVVVIGVAWPFMMRDFGPLNKRFNEAMVEVSSAAVEMVEGIAVIKTFGSRSRAGARYRAATEELAKACYVWTKRNGNAFSWVSALFSPGAMLVVLLAATLAFVANGVLPLERCVPFLVLGVGIPAGLVNLFRSIRMLQMSLQAADHLASVLNVAPLAEPERPRPAAEGPVCMEFEGVAFAYGENLPFVLQDVDVALEPGTVTALVGDSGSGKTTLARLIPRFWDPVSGSVRMNGTELPQMASGEVLSRVAVVFQDSMLLRASIADNIRLGRPGATDEQVQAAARQAQIHDRVMELPQGYDTVLGSEGSDLSGGEAQRVAIARAIVQDAPILVLDEATAHADPENETAIQKALNALAKGRTTVVIAHRLDTIVHADQILVLVGGKVVERGVHEELLAADGHYAALWRSQQVDALEKALLVEGAAMRGAAAGPQEADGEAEPNGADSRESEER</sequence>
<evidence type="ECO:0000256" key="3">
    <source>
        <dbReference type="ARBA" id="ARBA00022475"/>
    </source>
</evidence>
<dbReference type="EMBL" id="PPUQ01000017">
    <property type="protein sequence ID" value="RDC36259.1"/>
    <property type="molecule type" value="Genomic_DNA"/>
</dbReference>
<dbReference type="Pfam" id="PF00005">
    <property type="entry name" value="ABC_tran"/>
    <property type="match status" value="1"/>
</dbReference>
<dbReference type="Proteomes" id="UP000253857">
    <property type="component" value="Unassembled WGS sequence"/>
</dbReference>
<dbReference type="SUPFAM" id="SSF90123">
    <property type="entry name" value="ABC transporter transmembrane region"/>
    <property type="match status" value="1"/>
</dbReference>
<accession>A0A369MLU2</accession>
<dbReference type="GeneID" id="69512482"/>
<dbReference type="Gene3D" id="1.20.1560.10">
    <property type="entry name" value="ABC transporter type 1, transmembrane domain"/>
    <property type="match status" value="1"/>
</dbReference>
<dbReference type="PROSITE" id="PS50893">
    <property type="entry name" value="ABC_TRANSPORTER_2"/>
    <property type="match status" value="1"/>
</dbReference>
<dbReference type="EMBL" id="WPOM01000002">
    <property type="protein sequence ID" value="MVN31842.1"/>
    <property type="molecule type" value="Genomic_DNA"/>
</dbReference>
<feature type="transmembrane region" description="Helical" evidence="11">
    <location>
        <begin position="63"/>
        <end position="81"/>
    </location>
</feature>
<dbReference type="InterPro" id="IPR003593">
    <property type="entry name" value="AAA+_ATPase"/>
</dbReference>
<dbReference type="InterPro" id="IPR036640">
    <property type="entry name" value="ABC1_TM_sf"/>
</dbReference>
<dbReference type="PROSITE" id="PS50929">
    <property type="entry name" value="ABC_TM1F"/>
    <property type="match status" value="1"/>
</dbReference>
<dbReference type="PROSITE" id="PS00211">
    <property type="entry name" value="ABC_TRANSPORTER_1"/>
    <property type="match status" value="1"/>
</dbReference>
<keyword evidence="5" id="KW-0547">Nucleotide-binding</keyword>
<keyword evidence="8 11" id="KW-0472">Membrane</keyword>
<evidence type="ECO:0000313" key="21">
    <source>
        <dbReference type="Proteomes" id="UP000436429"/>
    </source>
</evidence>
<dbReference type="RefSeq" id="WP_015761534.1">
    <property type="nucleotide sequence ID" value="NZ_AP025575.1"/>
</dbReference>
<keyword evidence="4 11" id="KW-0812">Transmembrane</keyword>
<evidence type="ECO:0000256" key="1">
    <source>
        <dbReference type="ARBA" id="ARBA00004429"/>
    </source>
</evidence>
<feature type="transmembrane region" description="Helical" evidence="11">
    <location>
        <begin position="166"/>
        <end position="185"/>
    </location>
</feature>
<evidence type="ECO:0000256" key="5">
    <source>
        <dbReference type="ARBA" id="ARBA00022741"/>
    </source>
</evidence>
<proteinExistence type="inferred from homology"/>
<dbReference type="InterPro" id="IPR017871">
    <property type="entry name" value="ABC_transporter-like_CS"/>
</dbReference>
<evidence type="ECO:0000256" key="8">
    <source>
        <dbReference type="ARBA" id="ARBA00023136"/>
    </source>
</evidence>
<keyword evidence="3" id="KW-1003">Cell membrane</keyword>
<dbReference type="SMART" id="SM00382">
    <property type="entry name" value="AAA"/>
    <property type="match status" value="1"/>
</dbReference>
<evidence type="ECO:0000313" key="16">
    <source>
        <dbReference type="EMBL" id="RDB86346.1"/>
    </source>
</evidence>
<keyword evidence="6 15" id="KW-0067">ATP-binding</keyword>
<feature type="region of interest" description="Disordered" evidence="10">
    <location>
        <begin position="599"/>
        <end position="624"/>
    </location>
</feature>
<dbReference type="GO" id="GO:0005886">
    <property type="term" value="C:plasma membrane"/>
    <property type="evidence" value="ECO:0007669"/>
    <property type="project" value="UniProtKB-SubCell"/>
</dbReference>
<evidence type="ECO:0000259" key="13">
    <source>
        <dbReference type="PROSITE" id="PS50929"/>
    </source>
</evidence>
<evidence type="ECO:0000313" key="19">
    <source>
        <dbReference type="Proteomes" id="UP000253915"/>
    </source>
</evidence>
<feature type="transmembrane region" description="Helical" evidence="11">
    <location>
        <begin position="24"/>
        <end position="43"/>
    </location>
</feature>
<dbReference type="InterPro" id="IPR011527">
    <property type="entry name" value="ABC1_TM_dom"/>
</dbReference>
<dbReference type="OMA" id="CHYADAD"/>
<evidence type="ECO:0000259" key="12">
    <source>
        <dbReference type="PROSITE" id="PS50893"/>
    </source>
</evidence>
<dbReference type="AlphaFoldDB" id="A0A369MLU2"/>
<dbReference type="EMBL" id="PPTY01000008">
    <property type="protein sequence ID" value="RDB86346.1"/>
    <property type="molecule type" value="Genomic_DNA"/>
</dbReference>
<evidence type="ECO:0000256" key="2">
    <source>
        <dbReference type="ARBA" id="ARBA00022448"/>
    </source>
</evidence>
<evidence type="ECO:0000256" key="11">
    <source>
        <dbReference type="SAM" id="Phobius"/>
    </source>
</evidence>
<gene>
    <name evidence="17" type="ORF">C1853_11490</name>
    <name evidence="16" type="ORF">C1871_06570</name>
    <name evidence="15" type="ORF">C1875_05055</name>
    <name evidence="14" type="ORF">GO726_01430</name>
</gene>
<evidence type="ECO:0000313" key="14">
    <source>
        <dbReference type="EMBL" id="MVN31842.1"/>
    </source>
</evidence>
<dbReference type="Proteomes" id="UP000436429">
    <property type="component" value="Unassembled WGS sequence"/>
</dbReference>
<comment type="caution">
    <text evidence="15">The sequence shown here is derived from an EMBL/GenBank/DDBJ whole genome shotgun (WGS) entry which is preliminary data.</text>
</comment>
<comment type="similarity">
    <text evidence="9">Belongs to the ABC transporter superfamily. Siderophore-Fe(3+) uptake transporter (SIUT) (TC 3.A.1.21) family.</text>
</comment>
<evidence type="ECO:0000256" key="4">
    <source>
        <dbReference type="ARBA" id="ARBA00022692"/>
    </source>
</evidence>
<keyword evidence="7 11" id="KW-1133">Transmembrane helix</keyword>
<dbReference type="InterPro" id="IPR039421">
    <property type="entry name" value="Type_1_exporter"/>
</dbReference>
<feature type="domain" description="ABC transporter" evidence="12">
    <location>
        <begin position="345"/>
        <end position="580"/>
    </location>
</feature>
<protein>
    <submittedName>
        <fullName evidence="15">ABC transporter ATP-binding protein</fullName>
    </submittedName>
    <submittedName>
        <fullName evidence="14">ATP-binding cassette domain-containing protein</fullName>
    </submittedName>
</protein>
<dbReference type="Gene3D" id="3.40.50.300">
    <property type="entry name" value="P-loop containing nucleotide triphosphate hydrolases"/>
    <property type="match status" value="1"/>
</dbReference>
<feature type="transmembrane region" description="Helical" evidence="11">
    <location>
        <begin position="287"/>
        <end position="304"/>
    </location>
</feature>
<dbReference type="PANTHER" id="PTHR24221:SF654">
    <property type="entry name" value="ATP-BINDING CASSETTE SUB-FAMILY B MEMBER 6"/>
    <property type="match status" value="1"/>
</dbReference>
<dbReference type="GO" id="GO:0005524">
    <property type="term" value="F:ATP binding"/>
    <property type="evidence" value="ECO:0007669"/>
    <property type="project" value="UniProtKB-KW"/>
</dbReference>